<keyword evidence="2" id="KW-1185">Reference proteome</keyword>
<sequence>MRYSITVGLVALSTLAWSQKHSSLIPGTPSKADDYFCTWNIQGYLSSYVTSPAQRAEMTGDNMFGKSRFQNWVSFYPKIRKDLIFVMDDSWDIPANENSGDNKYLGWVEVDTSRFPGFTGPPNQRMSKLVNAVKAAGWKGLGGWICAQQAQLVGDNDTEMYWTQRLLTANASGFAYWKVDWGKEARNAEFRKMLTRLGRKYAPNLVIEHATNERFISIGDVYRTYDVENIIAQPTTIARIARVLKYKPEGDAKGIINCEDEPYIAAGLGCAIGVMRHPFVGNLPNGAIDFVFPPVGRNLKLRLDEVVRGVRWHRIALPFGVGSDDYKIDDQNLQDKWKVGYRDTWGPAKIGDTLKASAPARVSRGLPLPIVKSDNPARPFVLSSRYANGAIAIATIGRGLNHDYITKKVNVEQQINDVKHPIGVFGDYLSLTLILPQNTLLKGYQIWGQDLAGDTPVNITKKVIVKNNRITLPGDLIRTVGLSAKTKGDLSDPGLVLKFEKR</sequence>
<dbReference type="SUPFAM" id="SSF51445">
    <property type="entry name" value="(Trans)glycosidases"/>
    <property type="match status" value="1"/>
</dbReference>
<organism evidence="1 2">
    <name type="scientific">Mucilaginibacter ximonensis</name>
    <dbReference type="NCBI Taxonomy" id="538021"/>
    <lineage>
        <taxon>Bacteria</taxon>
        <taxon>Pseudomonadati</taxon>
        <taxon>Bacteroidota</taxon>
        <taxon>Sphingobacteriia</taxon>
        <taxon>Sphingobacteriales</taxon>
        <taxon>Sphingobacteriaceae</taxon>
        <taxon>Mucilaginibacter</taxon>
    </lineage>
</organism>
<evidence type="ECO:0000313" key="1">
    <source>
        <dbReference type="EMBL" id="MFD2871254.1"/>
    </source>
</evidence>
<evidence type="ECO:0000313" key="2">
    <source>
        <dbReference type="Proteomes" id="UP001597557"/>
    </source>
</evidence>
<dbReference type="InterPro" id="IPR013785">
    <property type="entry name" value="Aldolase_TIM"/>
</dbReference>
<dbReference type="Gene3D" id="3.20.20.70">
    <property type="entry name" value="Aldolase class I"/>
    <property type="match status" value="1"/>
</dbReference>
<accession>A0ABW5Y7C2</accession>
<comment type="caution">
    <text evidence="1">The sequence shown here is derived from an EMBL/GenBank/DDBJ whole genome shotgun (WGS) entry which is preliminary data.</text>
</comment>
<name>A0ABW5Y7C2_9SPHI</name>
<dbReference type="InterPro" id="IPR017853">
    <property type="entry name" value="GH"/>
</dbReference>
<dbReference type="EMBL" id="JBHUPD010000001">
    <property type="protein sequence ID" value="MFD2871254.1"/>
    <property type="molecule type" value="Genomic_DNA"/>
</dbReference>
<gene>
    <name evidence="1" type="ORF">ACFS5N_02165</name>
</gene>
<proteinExistence type="predicted"/>
<dbReference type="Proteomes" id="UP001597557">
    <property type="component" value="Unassembled WGS sequence"/>
</dbReference>
<reference evidence="2" key="1">
    <citation type="journal article" date="2019" name="Int. J. Syst. Evol. Microbiol.">
        <title>The Global Catalogue of Microorganisms (GCM) 10K type strain sequencing project: providing services to taxonomists for standard genome sequencing and annotation.</title>
        <authorList>
            <consortium name="The Broad Institute Genomics Platform"/>
            <consortium name="The Broad Institute Genome Sequencing Center for Infectious Disease"/>
            <person name="Wu L."/>
            <person name="Ma J."/>
        </authorList>
    </citation>
    <scope>NUCLEOTIDE SEQUENCE [LARGE SCALE GENOMIC DNA]</scope>
    <source>
        <strain evidence="2">KCTC 22437</strain>
    </source>
</reference>
<protein>
    <submittedName>
        <fullName evidence="1">Uncharacterized protein</fullName>
    </submittedName>
</protein>
<dbReference type="RefSeq" id="WP_377181756.1">
    <property type="nucleotide sequence ID" value="NZ_JBHUPD010000001.1"/>
</dbReference>